<dbReference type="PANTHER" id="PTHR37694">
    <property type="entry name" value="SLR8022 PROTEIN"/>
    <property type="match status" value="1"/>
</dbReference>
<dbReference type="KEGG" id="smr:Smar_0244"/>
<accession>A3DL47</accession>
<organism evidence="2 3">
    <name type="scientific">Staphylothermus marinus (strain ATCC 43588 / DSM 3639 / JCM 9404 / F1)</name>
    <dbReference type="NCBI Taxonomy" id="399550"/>
    <lineage>
        <taxon>Archaea</taxon>
        <taxon>Thermoproteota</taxon>
        <taxon>Thermoprotei</taxon>
        <taxon>Desulfurococcales</taxon>
        <taxon>Desulfurococcaceae</taxon>
        <taxon>Staphylothermus</taxon>
    </lineage>
</organism>
<protein>
    <submittedName>
        <fullName evidence="2">Cupin 2, conserved barrel domain protein</fullName>
    </submittedName>
</protein>
<dbReference type="HOGENOM" id="CLU_116722_4_1_2"/>
<dbReference type="STRING" id="399550.Smar_0244"/>
<evidence type="ECO:0000313" key="2">
    <source>
        <dbReference type="EMBL" id="ABN69357.1"/>
    </source>
</evidence>
<name>A3DL47_STAMF</name>
<dbReference type="GeneID" id="4906486"/>
<evidence type="ECO:0000259" key="1">
    <source>
        <dbReference type="Pfam" id="PF07883"/>
    </source>
</evidence>
<reference evidence="3" key="1">
    <citation type="journal article" date="2009" name="BMC Genomics">
        <title>The complete genome sequence of Staphylothermus marinus reveals differences in sulfur metabolism among heterotrophic Crenarchaeota.</title>
        <authorList>
            <person name="Anderson I.J."/>
            <person name="Dharmarajan L."/>
            <person name="Rodriguez J."/>
            <person name="Hooper S."/>
            <person name="Porat I."/>
            <person name="Ulrich L.E."/>
            <person name="Elkins J.G."/>
            <person name="Mavromatis K."/>
            <person name="Sun H."/>
            <person name="Land M."/>
            <person name="Lapidus A."/>
            <person name="Lucas S."/>
            <person name="Barry K."/>
            <person name="Huber H."/>
            <person name="Zhulin I.B."/>
            <person name="Whitman W.B."/>
            <person name="Mukhopadhyay B."/>
            <person name="Woese C."/>
            <person name="Bristow J."/>
            <person name="Kyrpides N."/>
        </authorList>
    </citation>
    <scope>NUCLEOTIDE SEQUENCE [LARGE SCALE GENOMIC DNA]</scope>
    <source>
        <strain evidence="3">ATCC 43588 / DSM 3639 / JCM 9404 / F1</strain>
    </source>
</reference>
<gene>
    <name evidence="2" type="ordered locus">Smar_0244</name>
</gene>
<dbReference type="InterPro" id="IPR014710">
    <property type="entry name" value="RmlC-like_jellyroll"/>
</dbReference>
<evidence type="ECO:0000313" key="3">
    <source>
        <dbReference type="Proteomes" id="UP000000254"/>
    </source>
</evidence>
<dbReference type="SUPFAM" id="SSF51182">
    <property type="entry name" value="RmlC-like cupins"/>
    <property type="match status" value="1"/>
</dbReference>
<dbReference type="PANTHER" id="PTHR37694:SF1">
    <property type="entry name" value="SLR8022 PROTEIN"/>
    <property type="match status" value="1"/>
</dbReference>
<dbReference type="CDD" id="cd02222">
    <property type="entry name" value="cupin_TM1459-like"/>
    <property type="match status" value="1"/>
</dbReference>
<dbReference type="InterPro" id="IPR011051">
    <property type="entry name" value="RmlC_Cupin_sf"/>
</dbReference>
<dbReference type="Pfam" id="PF07883">
    <property type="entry name" value="Cupin_2"/>
    <property type="match status" value="1"/>
</dbReference>
<proteinExistence type="predicted"/>
<feature type="domain" description="Cupin type-2" evidence="1">
    <location>
        <begin position="53"/>
        <end position="120"/>
    </location>
</feature>
<dbReference type="EMBL" id="CP000575">
    <property type="protein sequence ID" value="ABN69357.1"/>
    <property type="molecule type" value="Genomic_DNA"/>
</dbReference>
<keyword evidence="3" id="KW-1185">Reference proteome</keyword>
<dbReference type="RefSeq" id="WP_011838548.1">
    <property type="nucleotide sequence ID" value="NC_009033.1"/>
</dbReference>
<dbReference type="AlphaFoldDB" id="A3DL47"/>
<sequence>MAREEIVLGPCGEKVGHYSIVKNEPVPENMAVNTWIRWLIRKEDGAPTFAMRLFEVEPGGHIKAHHHPWEHEIFVLEGIGDVRIDNRIYRVTSGFFIYIPPNVEHEYWNRGSTTLKFICIIPHKPSTEDKNVKKC</sequence>
<dbReference type="Proteomes" id="UP000000254">
    <property type="component" value="Chromosome"/>
</dbReference>
<dbReference type="OrthoDB" id="23670at2157"/>
<dbReference type="eggNOG" id="arCOG02994">
    <property type="taxonomic scope" value="Archaea"/>
</dbReference>
<dbReference type="Gene3D" id="2.60.120.10">
    <property type="entry name" value="Jelly Rolls"/>
    <property type="match status" value="1"/>
</dbReference>
<reference evidence="2 3" key="2">
    <citation type="journal article" date="2009" name="Stand. Genomic Sci.">
        <title>Complete genome sequence of Staphylothermus marinus Stetter and Fiala 1986 type strain F1.</title>
        <authorList>
            <person name="Anderson I.J."/>
            <person name="Sun H."/>
            <person name="Lapidus A."/>
            <person name="Copeland A."/>
            <person name="Glavina Del Rio T."/>
            <person name="Tice H."/>
            <person name="Dalin E."/>
            <person name="Lucas S."/>
            <person name="Barry K."/>
            <person name="Land M."/>
            <person name="Richardson P."/>
            <person name="Huber H."/>
            <person name="Kyrpides N.C."/>
        </authorList>
    </citation>
    <scope>NUCLEOTIDE SEQUENCE [LARGE SCALE GENOMIC DNA]</scope>
    <source>
        <strain evidence="3">ATCC 43588 / DSM 3639 / JCM 9404 / F1</strain>
    </source>
</reference>
<dbReference type="InterPro" id="IPR013096">
    <property type="entry name" value="Cupin_2"/>
</dbReference>